<feature type="region of interest" description="Disordered" evidence="1">
    <location>
        <begin position="1"/>
        <end position="45"/>
    </location>
</feature>
<accession>A0ABT0PJ25</accession>
<feature type="region of interest" description="Disordered" evidence="1">
    <location>
        <begin position="439"/>
        <end position="467"/>
    </location>
</feature>
<evidence type="ECO:0000313" key="2">
    <source>
        <dbReference type="EMBL" id="MCL6271349.1"/>
    </source>
</evidence>
<proteinExistence type="predicted"/>
<keyword evidence="3" id="KW-1185">Reference proteome</keyword>
<evidence type="ECO:0000313" key="3">
    <source>
        <dbReference type="Proteomes" id="UP001203338"/>
    </source>
</evidence>
<dbReference type="EMBL" id="JAMFLX010000023">
    <property type="protein sequence ID" value="MCL6271349.1"/>
    <property type="molecule type" value="Genomic_DNA"/>
</dbReference>
<reference evidence="2 3" key="1">
    <citation type="submission" date="2022-05" db="EMBL/GenBank/DDBJ databases">
        <authorList>
            <person name="Park J.-S."/>
        </authorList>
    </citation>
    <scope>NUCLEOTIDE SEQUENCE [LARGE SCALE GENOMIC DNA]</scope>
    <source>
        <strain evidence="2 3">2012CJ34-2</strain>
    </source>
</reference>
<gene>
    <name evidence="2" type="ORF">M3P05_15620</name>
</gene>
<evidence type="ECO:0000256" key="1">
    <source>
        <dbReference type="SAM" id="MobiDB-lite"/>
    </source>
</evidence>
<feature type="compositionally biased region" description="Basic and acidic residues" evidence="1">
    <location>
        <begin position="441"/>
        <end position="453"/>
    </location>
</feature>
<feature type="compositionally biased region" description="Pro residues" evidence="1">
    <location>
        <begin position="1"/>
        <end position="16"/>
    </location>
</feature>
<name>A0ABT0PJ25_9GAMM</name>
<comment type="caution">
    <text evidence="2">The sequence shown here is derived from an EMBL/GenBank/DDBJ whole genome shotgun (WGS) entry which is preliminary data.</text>
</comment>
<sequence>MSLPPGQPPQFMPGPYPSHGYGAVRPPSAGTGMGFGGQPGLQPLLGEREAYNYPPSQYIPQPQPQQPYYGDYGYSPYSQGGGNFAHPSMVTMPPAPSHRLDFAAIRVDMGTMLKKQKLQEALISAGRKRLALKGKCLVQLCMANVYGLVSSLKGKDGENVIDEQGLAQLRPASNKVVDRVKSLKALEDVLKTKFHSQDQSAEVFMLLVLGQMLILGDKQKCNPNQMLLNDLLKDLQSANFSLDATTPEGMGNQKLVLERMVELDLHLSPAAAEYIPILDIALRNNLVIFNVDVDDYDGALERFASDVVATYEPVAYREYYKQQFKFEMQRLVANANSPKLSDMLMAVRQLQAQGHYGENLVYTCIKAVISAPAANLSDLFEGQGFEINADDLKELGQLLNNTETETETRKALGAFINQLKDTERQVCLEVLIQEMGFVPESESKSENKQEEHTSSSMPFQGRPEKNVLESPPVVTPTIECPPNTELSVFLAFMGKIKTAYSSRGSIKAFIEGLVSESLVSEDLGDRCLALSFANTPSNEDRAGMLLSYIKRKLTKKTDPDGKSFDLFMDILKKEAAWSATYKNMQAQREKGVSAEQIIKKNQTVLISMFSSNLNTVVTGCKERQLLTIEEQRTLTNPQGSSYDFIRDESLLELESMLEESPDQLFKIMEVMINSGVSHHERLAGDIKKEVEKLTQV</sequence>
<dbReference type="RefSeq" id="WP_249700915.1">
    <property type="nucleotide sequence ID" value="NZ_JAMFLX010000023.1"/>
</dbReference>
<organism evidence="2 3">
    <name type="scientific">Parendozoicomonas callyspongiae</name>
    <dbReference type="NCBI Taxonomy" id="2942213"/>
    <lineage>
        <taxon>Bacteria</taxon>
        <taxon>Pseudomonadati</taxon>
        <taxon>Pseudomonadota</taxon>
        <taxon>Gammaproteobacteria</taxon>
        <taxon>Oceanospirillales</taxon>
        <taxon>Endozoicomonadaceae</taxon>
        <taxon>Parendozoicomonas</taxon>
    </lineage>
</organism>
<dbReference type="Proteomes" id="UP001203338">
    <property type="component" value="Unassembled WGS sequence"/>
</dbReference>
<protein>
    <submittedName>
        <fullName evidence="2">Uncharacterized protein</fullName>
    </submittedName>
</protein>